<protein>
    <submittedName>
        <fullName evidence="7">Branched-chain amino acid ABC transporter permease</fullName>
    </submittedName>
</protein>
<comment type="caution">
    <text evidence="7">The sequence shown here is derived from an EMBL/GenBank/DDBJ whole genome shotgun (WGS) entry which is preliminary data.</text>
</comment>
<feature type="transmembrane region" description="Helical" evidence="6">
    <location>
        <begin position="256"/>
        <end position="276"/>
    </location>
</feature>
<dbReference type="AlphaFoldDB" id="A0A554N8U9"/>
<dbReference type="GO" id="GO:0015658">
    <property type="term" value="F:branched-chain amino acid transmembrane transporter activity"/>
    <property type="evidence" value="ECO:0007669"/>
    <property type="project" value="InterPro"/>
</dbReference>
<evidence type="ECO:0000256" key="6">
    <source>
        <dbReference type="SAM" id="Phobius"/>
    </source>
</evidence>
<evidence type="ECO:0000256" key="2">
    <source>
        <dbReference type="ARBA" id="ARBA00022475"/>
    </source>
</evidence>
<keyword evidence="8" id="KW-1185">Reference proteome</keyword>
<dbReference type="InterPro" id="IPR001851">
    <property type="entry name" value="ABC_transp_permease"/>
</dbReference>
<gene>
    <name evidence="7" type="ORF">DP107_11515</name>
</gene>
<accession>A0A554N8U9</accession>
<feature type="transmembrane region" description="Helical" evidence="6">
    <location>
        <begin position="33"/>
        <end position="50"/>
    </location>
</feature>
<evidence type="ECO:0000256" key="4">
    <source>
        <dbReference type="ARBA" id="ARBA00022989"/>
    </source>
</evidence>
<dbReference type="Proteomes" id="UP000319894">
    <property type="component" value="Unassembled WGS sequence"/>
</dbReference>
<organism evidence="7 8">
    <name type="scientific">Haloglomus irregulare</name>
    <dbReference type="NCBI Taxonomy" id="2234134"/>
    <lineage>
        <taxon>Archaea</taxon>
        <taxon>Methanobacteriati</taxon>
        <taxon>Methanobacteriota</taxon>
        <taxon>Stenosarchaea group</taxon>
        <taxon>Halobacteria</taxon>
        <taxon>Halobacteriales</taxon>
        <taxon>Natronomonadaceae</taxon>
        <taxon>Haloglomus</taxon>
    </lineage>
</organism>
<feature type="transmembrane region" description="Helical" evidence="6">
    <location>
        <begin position="206"/>
        <end position="225"/>
    </location>
</feature>
<dbReference type="GO" id="GO:0005886">
    <property type="term" value="C:plasma membrane"/>
    <property type="evidence" value="ECO:0007669"/>
    <property type="project" value="UniProtKB-SubCell"/>
</dbReference>
<feature type="transmembrane region" description="Helical" evidence="6">
    <location>
        <begin position="110"/>
        <end position="132"/>
    </location>
</feature>
<evidence type="ECO:0000256" key="5">
    <source>
        <dbReference type="ARBA" id="ARBA00023136"/>
    </source>
</evidence>
<keyword evidence="4 6" id="KW-1133">Transmembrane helix</keyword>
<dbReference type="EMBL" id="QMDX01000006">
    <property type="protein sequence ID" value="TSD13785.1"/>
    <property type="molecule type" value="Genomic_DNA"/>
</dbReference>
<dbReference type="OrthoDB" id="30958at2157"/>
<evidence type="ECO:0000256" key="1">
    <source>
        <dbReference type="ARBA" id="ARBA00004651"/>
    </source>
</evidence>
<keyword evidence="3 6" id="KW-0812">Transmembrane</keyword>
<sequence length="415" mass="43336">MATESDESVLGGSTSAERRRAVLEKLNPLEMPIRFQLGLLGIVGFVLLPTQLYPDQMGRPTNLLFLMMFAMSWDVVSGYTGQLSFGHAFFFAVGGYTSAILDLQHGITPVIGIPVGMLLAGVGGLLIGIPALRLRGPYLSLVTLIIPIILAKLFTLFNNSLPVLAPEGLGGRNGPGLPTQLFGIDGSGAVLELAEGYSGIQQTALANYYLALGLMLLILVVLLAVTRSSAGDVFTAIREDEDAVAAAGLDASRFKLFAFVLSAVVGGLAGAVWVHTVQTPSPLGILGQDDIQTSIDVIIMSILGGTGTIVGPIIGAVVFALSAVVVGGLSDVIIPVADVAVADLRPLPLLAAAMATLVFAPGGVLRANIRLGRRILASARGDEYEGEPIGGGDSALGQIIEKYRAELREIIDERR</sequence>
<evidence type="ECO:0000313" key="7">
    <source>
        <dbReference type="EMBL" id="TSD13785.1"/>
    </source>
</evidence>
<evidence type="ECO:0000256" key="3">
    <source>
        <dbReference type="ARBA" id="ARBA00022692"/>
    </source>
</evidence>
<dbReference type="PANTHER" id="PTHR30482:SF20">
    <property type="entry name" value="HIGH-AFFINITY BRANCHED-CHAIN AMINO ACID TRANSPORT SYSTEM PERMEASE PROTEIN LIVM"/>
    <property type="match status" value="1"/>
</dbReference>
<dbReference type="CDD" id="cd06581">
    <property type="entry name" value="TM_PBP1_LivM_like"/>
    <property type="match status" value="1"/>
</dbReference>
<dbReference type="InterPro" id="IPR043428">
    <property type="entry name" value="LivM-like"/>
</dbReference>
<feature type="transmembrane region" description="Helical" evidence="6">
    <location>
        <begin position="138"/>
        <end position="157"/>
    </location>
</feature>
<feature type="transmembrane region" description="Helical" evidence="6">
    <location>
        <begin position="85"/>
        <end position="103"/>
    </location>
</feature>
<feature type="transmembrane region" description="Helical" evidence="6">
    <location>
        <begin position="297"/>
        <end position="326"/>
    </location>
</feature>
<evidence type="ECO:0000313" key="8">
    <source>
        <dbReference type="Proteomes" id="UP000319894"/>
    </source>
</evidence>
<comment type="subcellular location">
    <subcellularLocation>
        <location evidence="1">Cell membrane</location>
        <topology evidence="1">Multi-pass membrane protein</topology>
    </subcellularLocation>
</comment>
<keyword evidence="2" id="KW-1003">Cell membrane</keyword>
<proteinExistence type="predicted"/>
<dbReference type="RefSeq" id="WP_144262306.1">
    <property type="nucleotide sequence ID" value="NZ_QMDX01000006.1"/>
</dbReference>
<dbReference type="InParanoid" id="A0A554N8U9"/>
<dbReference type="Pfam" id="PF02653">
    <property type="entry name" value="BPD_transp_2"/>
    <property type="match status" value="1"/>
</dbReference>
<feature type="transmembrane region" description="Helical" evidence="6">
    <location>
        <begin position="346"/>
        <end position="365"/>
    </location>
</feature>
<reference evidence="7 8" key="1">
    <citation type="submission" date="2018-06" db="EMBL/GenBank/DDBJ databases">
        <title>Natronomonas sp. F16-60 a new haloarchaeon isolated from a solar saltern of Isla Cristina, Huelva, Spain.</title>
        <authorList>
            <person name="Duran-Viseras A."/>
            <person name="Sanchez-Porro C."/>
            <person name="Ventosa A."/>
        </authorList>
    </citation>
    <scope>NUCLEOTIDE SEQUENCE [LARGE SCALE GENOMIC DNA]</scope>
    <source>
        <strain evidence="7 8">F16-60</strain>
    </source>
</reference>
<name>A0A554N8U9_9EURY</name>
<keyword evidence="5 6" id="KW-0472">Membrane</keyword>
<dbReference type="PANTHER" id="PTHR30482">
    <property type="entry name" value="HIGH-AFFINITY BRANCHED-CHAIN AMINO ACID TRANSPORT SYSTEM PERMEASE"/>
    <property type="match status" value="1"/>
</dbReference>